<dbReference type="Proteomes" id="UP000694872">
    <property type="component" value="Unplaced"/>
</dbReference>
<keyword evidence="6" id="KW-0067">ATP-binding</keyword>
<evidence type="ECO:0000256" key="6">
    <source>
        <dbReference type="ARBA" id="ARBA00022840"/>
    </source>
</evidence>
<gene>
    <name evidence="12" type="primary">LOC106126561</name>
</gene>
<dbReference type="InterPro" id="IPR006164">
    <property type="entry name" value="DNA_bd_Ku70/Ku80"/>
</dbReference>
<dbReference type="GO" id="GO:0006303">
    <property type="term" value="P:double-strand break repair via nonhomologous end joining"/>
    <property type="evidence" value="ECO:0007669"/>
    <property type="project" value="InterPro"/>
</dbReference>
<keyword evidence="3" id="KW-0227">DNA damage</keyword>
<evidence type="ECO:0000259" key="11">
    <source>
        <dbReference type="SMART" id="SM00559"/>
    </source>
</evidence>
<dbReference type="PANTHER" id="PTHR12604">
    <property type="entry name" value="KU AUTOANTIGEN DNA HELICASE"/>
    <property type="match status" value="1"/>
</dbReference>
<dbReference type="GO" id="GO:0000723">
    <property type="term" value="P:telomere maintenance"/>
    <property type="evidence" value="ECO:0007669"/>
    <property type="project" value="TreeGrafter"/>
</dbReference>
<evidence type="ECO:0000313" key="12">
    <source>
        <dbReference type="RefSeq" id="XP_013179734.1"/>
    </source>
</evidence>
<dbReference type="Gene3D" id="1.25.40.240">
    <property type="entry name" value="Ku, C-terminal domain"/>
    <property type="match status" value="1"/>
</dbReference>
<comment type="subcellular location">
    <subcellularLocation>
        <location evidence="1">Nucleus</location>
    </subcellularLocation>
</comment>
<dbReference type="GO" id="GO:0043564">
    <property type="term" value="C:Ku70:Ku80 complex"/>
    <property type="evidence" value="ECO:0007669"/>
    <property type="project" value="TreeGrafter"/>
</dbReference>
<evidence type="ECO:0000256" key="2">
    <source>
        <dbReference type="ARBA" id="ARBA00022741"/>
    </source>
</evidence>
<evidence type="ECO:0000256" key="10">
    <source>
        <dbReference type="ARBA" id="ARBA00023242"/>
    </source>
</evidence>
<accession>A0AAJ7EJI7</accession>
<dbReference type="InterPro" id="IPR036494">
    <property type="entry name" value="Ku_C_sf"/>
</dbReference>
<name>A0AAJ7EJI7_PAPXU</name>
<dbReference type="Pfam" id="PF08785">
    <property type="entry name" value="Ku_PK_bind"/>
    <property type="match status" value="1"/>
</dbReference>
<dbReference type="Gene3D" id="1.10.1600.10">
    <property type="match status" value="1"/>
</dbReference>
<dbReference type="GO" id="GO:0042162">
    <property type="term" value="F:telomeric DNA binding"/>
    <property type="evidence" value="ECO:0007669"/>
    <property type="project" value="TreeGrafter"/>
</dbReference>
<dbReference type="AlphaFoldDB" id="A0AAJ7EJI7"/>
<dbReference type="SUPFAM" id="SSF101420">
    <property type="entry name" value="C-terminal domain of Ku80"/>
    <property type="match status" value="1"/>
</dbReference>
<evidence type="ECO:0000256" key="8">
    <source>
        <dbReference type="ARBA" id="ARBA00023172"/>
    </source>
</evidence>
<reference evidence="12" key="1">
    <citation type="submission" date="2025-08" db="UniProtKB">
        <authorList>
            <consortium name="RefSeq"/>
        </authorList>
    </citation>
    <scope>IDENTIFICATION</scope>
</reference>
<dbReference type="GO" id="GO:0003690">
    <property type="term" value="F:double-stranded DNA binding"/>
    <property type="evidence" value="ECO:0007669"/>
    <property type="project" value="TreeGrafter"/>
</dbReference>
<evidence type="ECO:0000256" key="1">
    <source>
        <dbReference type="ARBA" id="ARBA00004123"/>
    </source>
</evidence>
<dbReference type="Pfam" id="PF02735">
    <property type="entry name" value="Ku"/>
    <property type="match status" value="1"/>
</dbReference>
<evidence type="ECO:0000256" key="5">
    <source>
        <dbReference type="ARBA" id="ARBA00022806"/>
    </source>
</evidence>
<evidence type="ECO:0000256" key="3">
    <source>
        <dbReference type="ARBA" id="ARBA00022763"/>
    </source>
</evidence>
<dbReference type="GeneID" id="106126561"/>
<keyword evidence="7" id="KW-0238">DNA-binding</keyword>
<dbReference type="InterPro" id="IPR005161">
    <property type="entry name" value="Ku_N"/>
</dbReference>
<dbReference type="Pfam" id="PF03731">
    <property type="entry name" value="Ku_N"/>
    <property type="match status" value="1"/>
</dbReference>
<dbReference type="GO" id="GO:0016787">
    <property type="term" value="F:hydrolase activity"/>
    <property type="evidence" value="ECO:0007669"/>
    <property type="project" value="UniProtKB-KW"/>
</dbReference>
<dbReference type="Gene3D" id="2.40.290.10">
    <property type="match status" value="1"/>
</dbReference>
<dbReference type="PANTHER" id="PTHR12604:SF4">
    <property type="entry name" value="X-RAY REPAIR CROSS-COMPLEMENTING PROTEIN 5"/>
    <property type="match status" value="1"/>
</dbReference>
<evidence type="ECO:0000256" key="4">
    <source>
        <dbReference type="ARBA" id="ARBA00022801"/>
    </source>
</evidence>
<dbReference type="GO" id="GO:0005524">
    <property type="term" value="F:ATP binding"/>
    <property type="evidence" value="ECO:0007669"/>
    <property type="project" value="UniProtKB-KW"/>
</dbReference>
<dbReference type="SUPFAM" id="SSF53300">
    <property type="entry name" value="vWA-like"/>
    <property type="match status" value="1"/>
</dbReference>
<dbReference type="InterPro" id="IPR036465">
    <property type="entry name" value="vWFA_dom_sf"/>
</dbReference>
<keyword evidence="8" id="KW-0233">DNA recombination</keyword>
<dbReference type="KEGG" id="pxu:106126561"/>
<dbReference type="Gene3D" id="3.40.50.410">
    <property type="entry name" value="von Willebrand factor, type A domain"/>
    <property type="match status" value="1"/>
</dbReference>
<dbReference type="SMART" id="SM00559">
    <property type="entry name" value="Ku78"/>
    <property type="match status" value="1"/>
</dbReference>
<keyword evidence="2" id="KW-0547">Nucleotide-binding</keyword>
<evidence type="ECO:0000256" key="9">
    <source>
        <dbReference type="ARBA" id="ARBA00023204"/>
    </source>
</evidence>
<dbReference type="SUPFAM" id="SSF100939">
    <property type="entry name" value="SPOC domain-like"/>
    <property type="match status" value="1"/>
</dbReference>
<keyword evidence="4" id="KW-0378">Hydrolase</keyword>
<dbReference type="InterPro" id="IPR016194">
    <property type="entry name" value="SPOC-like_C_dom_sf"/>
</dbReference>
<keyword evidence="5" id="KW-0347">Helicase</keyword>
<dbReference type="RefSeq" id="XP_013179734.1">
    <property type="nucleotide sequence ID" value="XM_013324280.1"/>
</dbReference>
<keyword evidence="10" id="KW-0539">Nucleus</keyword>
<protein>
    <submittedName>
        <fullName evidence="12">X-ray repair cross-complementing protein 5-like</fullName>
    </submittedName>
</protein>
<keyword evidence="9" id="KW-0234">DNA repair</keyword>
<dbReference type="GO" id="GO:0004386">
    <property type="term" value="F:helicase activity"/>
    <property type="evidence" value="ECO:0007669"/>
    <property type="project" value="UniProtKB-KW"/>
</dbReference>
<organism evidence="12">
    <name type="scientific">Papilio xuthus</name>
    <name type="common">Asian swallowtail butterfly</name>
    <dbReference type="NCBI Taxonomy" id="66420"/>
    <lineage>
        <taxon>Eukaryota</taxon>
        <taxon>Metazoa</taxon>
        <taxon>Ecdysozoa</taxon>
        <taxon>Arthropoda</taxon>
        <taxon>Hexapoda</taxon>
        <taxon>Insecta</taxon>
        <taxon>Pterygota</taxon>
        <taxon>Neoptera</taxon>
        <taxon>Endopterygota</taxon>
        <taxon>Lepidoptera</taxon>
        <taxon>Glossata</taxon>
        <taxon>Ditrysia</taxon>
        <taxon>Papilionoidea</taxon>
        <taxon>Papilionidae</taxon>
        <taxon>Papilioninae</taxon>
        <taxon>Papilio</taxon>
    </lineage>
</organism>
<dbReference type="InterPro" id="IPR014893">
    <property type="entry name" value="Ku_PK_bind"/>
</dbReference>
<proteinExistence type="predicted"/>
<sequence>MTQGTVIIFDIGPNTLVLDGNDKSFFQRSKEFITRVIERKIITLDKEPLALFLMGCENAGISCVNFKFEIPSWNMIRNLPCEPTENTADWFESLTYAVNLFTTKNIDCKTEIINKRIILLTNFMTASSITEDKKEKIKNQLVNENFQVDVIGCDLFEEPCTDSDKNLAKIIVNDTNGVNILFDDAMRQLNFYKKKHVAGNPWLVDLCIGPNINIPISSYIRTQKETPLKTWKEAIRDPLTNRASTVLRVNKKKLYINAENKVVNNKDIVKGVHYGGTIIPLLSLDVNFNYIAESKSLNIYCFTSASNLKWENLNYDSLSYIFGRKDDKNACNTIRCLAECLMARNLIAIARGLKKKNCAPRMYALMPVKENKSLSMVGICYKEEIKHMIFPQTECKKFTCSREQIDAFKDLIKAMNLNTDELEGSEAFEFSKVPSPYAQYAYDSIVFRANNPDKPLPKPRDDIINLFQVPTLIKMRVTELIEKLKSLFVLNKINANQIDNSEAMVVTDDVENIKTESIEYIESKSIGTVNPINDYNLLLSLGRPLNTISQEMSNAIETLFNSNSDQHKCKAIDAMLFFRAESVKDNPIFYNKWLKGFKMELIDRKKDDIIKLIEEKEMDFILNNENELSELKSVDNEMCKMDTCNLIDVAISSEVTDFFDNM</sequence>
<evidence type="ECO:0000256" key="7">
    <source>
        <dbReference type="ARBA" id="ARBA00023125"/>
    </source>
</evidence>
<dbReference type="GO" id="GO:0006310">
    <property type="term" value="P:DNA recombination"/>
    <property type="evidence" value="ECO:0007669"/>
    <property type="project" value="UniProtKB-KW"/>
</dbReference>
<feature type="domain" description="Ku" evidence="11">
    <location>
        <begin position="260"/>
        <end position="396"/>
    </location>
</feature>